<dbReference type="EMBL" id="JBHUKY010000019">
    <property type="protein sequence ID" value="MFD2409832.1"/>
    <property type="molecule type" value="Genomic_DNA"/>
</dbReference>
<dbReference type="SUPFAM" id="SSF49785">
    <property type="entry name" value="Galactose-binding domain-like"/>
    <property type="match status" value="1"/>
</dbReference>
<dbReference type="Proteomes" id="UP001597448">
    <property type="component" value="Unassembled WGS sequence"/>
</dbReference>
<reference evidence="7" key="1">
    <citation type="journal article" date="2019" name="Int. J. Syst. Evol. Microbiol.">
        <title>The Global Catalogue of Microorganisms (GCM) 10K type strain sequencing project: providing services to taxonomists for standard genome sequencing and annotation.</title>
        <authorList>
            <consortium name="The Broad Institute Genomics Platform"/>
            <consortium name="The Broad Institute Genome Sequencing Center for Infectious Disease"/>
            <person name="Wu L."/>
            <person name="Ma J."/>
        </authorList>
    </citation>
    <scope>NUCLEOTIDE SEQUENCE [LARGE SCALE GENOMIC DNA]</scope>
    <source>
        <strain evidence="7">CCM 8725</strain>
    </source>
</reference>
<evidence type="ECO:0000256" key="3">
    <source>
        <dbReference type="ARBA" id="ARBA00023295"/>
    </source>
</evidence>
<evidence type="ECO:0000259" key="5">
    <source>
        <dbReference type="PROSITE" id="PS50853"/>
    </source>
</evidence>
<evidence type="ECO:0000313" key="6">
    <source>
        <dbReference type="EMBL" id="MFD2409832.1"/>
    </source>
</evidence>
<protein>
    <submittedName>
        <fullName evidence="6">Glycosyl hydrolase family 8</fullName>
    </submittedName>
</protein>
<proteinExistence type="inferred from homology"/>
<dbReference type="Gene3D" id="1.50.10.10">
    <property type="match status" value="1"/>
</dbReference>
<feature type="region of interest" description="Disordered" evidence="4">
    <location>
        <begin position="543"/>
        <end position="570"/>
    </location>
</feature>
<dbReference type="InterPro" id="IPR036116">
    <property type="entry name" value="FN3_sf"/>
</dbReference>
<dbReference type="SUPFAM" id="SSF49265">
    <property type="entry name" value="Fibronectin type III"/>
    <property type="match status" value="1"/>
</dbReference>
<dbReference type="InterPro" id="IPR012341">
    <property type="entry name" value="6hp_glycosidase-like_sf"/>
</dbReference>
<keyword evidence="2 6" id="KW-0378">Hydrolase</keyword>
<keyword evidence="3" id="KW-0326">Glycosidase</keyword>
<dbReference type="InterPro" id="IPR013783">
    <property type="entry name" value="Ig-like_fold"/>
</dbReference>
<evidence type="ECO:0000256" key="1">
    <source>
        <dbReference type="ARBA" id="ARBA00009209"/>
    </source>
</evidence>
<dbReference type="Gene3D" id="2.60.40.10">
    <property type="entry name" value="Immunoglobulins"/>
    <property type="match status" value="1"/>
</dbReference>
<feature type="domain" description="Fibronectin type-III" evidence="5">
    <location>
        <begin position="556"/>
        <end position="644"/>
    </location>
</feature>
<dbReference type="CDD" id="cd00063">
    <property type="entry name" value="FN3"/>
    <property type="match status" value="1"/>
</dbReference>
<dbReference type="GO" id="GO:0016787">
    <property type="term" value="F:hydrolase activity"/>
    <property type="evidence" value="ECO:0007669"/>
    <property type="project" value="UniProtKB-KW"/>
</dbReference>
<keyword evidence="7" id="KW-1185">Reference proteome</keyword>
<dbReference type="InterPro" id="IPR008979">
    <property type="entry name" value="Galactose-bd-like_sf"/>
</dbReference>
<feature type="compositionally biased region" description="Polar residues" evidence="4">
    <location>
        <begin position="548"/>
        <end position="570"/>
    </location>
</feature>
<gene>
    <name evidence="6" type="ORF">ACFSX3_08115</name>
</gene>
<sequence>MKKCWSSLLAIVMVLNIFTFIGGAEVQAATFISKYEAESMTKAGSYTSNISSPFTGVALYANNDLVKNSTTFATIPGKYELRVRGASSNSSAAGVSVYVGGSKKASLSFTGTTPAIQSVLFDVTGTSSQEVQLKLETDNGSNDTLIDYYELYFDSVPALSPPAPVPPTTGAFDSGVYRNLFKEFGKSDAEIDAKVNAAFQQLFYGDNDTQRIYYPVGTDMAYILDKASNDVRSEGMSYGMMIAVQLDKKAEFDRLWKWAKTYMQNTSGTQQGYFAWQVDASGNKIDTNPASDGEEYFITALLFAANRWGSGTGIYNYSTEAQTLLDRVLTPNGDQKTLFDLTQKQVVFVPYGSAAGFSDPSYHLPAFYELWALWDNNNNQFWRDAAATSREFFKKQAHSTTGLGPDYAEFDGRPNNTGNHGDFRFDAWRTIMNVAMDYHWFAKDSWQTTYADRVQNFFHGQGIGAYANQYSLSGSSLSADHSPGLVATNAVGTLAATTTKSWEFVNEFWNTSIPSGQYRYYDGCLYMMSLLHASGKFKIYKPSGGGTNPPSSDTQVPTAPTGLSSPSKSDTSISLTWNASSDNIGVTGYEIFHGTTPCGTTASTSFTCTELSPDTSYSFTVKARDAAGNVSAPSSALSVTTNVSSGSGSETIVWSDSFESGSSNWSNFSGNWSVVTDLTKVYSSGGVYDTGVSRVQSQSWSNYSYESKVKVQAVNTGNRTNLQIGIAGRLQNQNNFYIAYFNGSQSLVLAKVVNGSWTTIGSYAGNYTEDSYHTVKLSMLGTGIKVSVDGTERISTTDAQFASGTIGVFASQGTGRFDDVKISQ</sequence>
<dbReference type="RefSeq" id="WP_209987252.1">
    <property type="nucleotide sequence ID" value="NZ_JBHUKY010000019.1"/>
</dbReference>
<evidence type="ECO:0000256" key="2">
    <source>
        <dbReference type="ARBA" id="ARBA00022801"/>
    </source>
</evidence>
<dbReference type="Pfam" id="PF01270">
    <property type="entry name" value="Glyco_hydro_8"/>
    <property type="match status" value="1"/>
</dbReference>
<dbReference type="InterPro" id="IPR008928">
    <property type="entry name" value="6-hairpin_glycosidase_sf"/>
</dbReference>
<dbReference type="InterPro" id="IPR003961">
    <property type="entry name" value="FN3_dom"/>
</dbReference>
<evidence type="ECO:0000256" key="4">
    <source>
        <dbReference type="SAM" id="MobiDB-lite"/>
    </source>
</evidence>
<dbReference type="SUPFAM" id="SSF48208">
    <property type="entry name" value="Six-hairpin glycosidases"/>
    <property type="match status" value="1"/>
</dbReference>
<dbReference type="PRINTS" id="PR00735">
    <property type="entry name" value="GLHYDRLASE8"/>
</dbReference>
<dbReference type="SMART" id="SM00060">
    <property type="entry name" value="FN3"/>
    <property type="match status" value="1"/>
</dbReference>
<dbReference type="PROSITE" id="PS50853">
    <property type="entry name" value="FN3"/>
    <property type="match status" value="1"/>
</dbReference>
<organism evidence="6 7">
    <name type="scientific">Paenibacillus rhizoplanae</name>
    <dbReference type="NCBI Taxonomy" id="1917181"/>
    <lineage>
        <taxon>Bacteria</taxon>
        <taxon>Bacillati</taxon>
        <taxon>Bacillota</taxon>
        <taxon>Bacilli</taxon>
        <taxon>Bacillales</taxon>
        <taxon>Paenibacillaceae</taxon>
        <taxon>Paenibacillus</taxon>
    </lineage>
</organism>
<dbReference type="Gene3D" id="2.60.120.560">
    <property type="entry name" value="Exo-inulinase, domain 1"/>
    <property type="match status" value="1"/>
</dbReference>
<comment type="similarity">
    <text evidence="1">Belongs to the glycosyl hydrolase 8 (cellulase D) family.</text>
</comment>
<dbReference type="InterPro" id="IPR002037">
    <property type="entry name" value="Glyco_hydro_8"/>
</dbReference>
<evidence type="ECO:0000313" key="7">
    <source>
        <dbReference type="Proteomes" id="UP001597448"/>
    </source>
</evidence>
<dbReference type="Pfam" id="PF00041">
    <property type="entry name" value="fn3"/>
    <property type="match status" value="1"/>
</dbReference>
<comment type="caution">
    <text evidence="6">The sequence shown here is derived from an EMBL/GenBank/DDBJ whole genome shotgun (WGS) entry which is preliminary data.</text>
</comment>
<name>A0ABW5F7N3_9BACL</name>
<dbReference type="Gene3D" id="2.60.120.260">
    <property type="entry name" value="Galactose-binding domain-like"/>
    <property type="match status" value="1"/>
</dbReference>
<accession>A0ABW5F7N3</accession>